<feature type="domain" description="DUF559" evidence="1">
    <location>
        <begin position="225"/>
        <end position="285"/>
    </location>
</feature>
<dbReference type="Gene3D" id="3.40.960.10">
    <property type="entry name" value="VSR Endonuclease"/>
    <property type="match status" value="1"/>
</dbReference>
<name>A0A4R9B500_9MICO</name>
<protein>
    <submittedName>
        <fullName evidence="2">DUF559 domain-containing protein</fullName>
    </submittedName>
</protein>
<comment type="caution">
    <text evidence="2">The sequence shown here is derived from an EMBL/GenBank/DDBJ whole genome shotgun (WGS) entry which is preliminary data.</text>
</comment>
<proteinExistence type="predicted"/>
<sequence>MTHVTDVLTTLQGVAQRRELIARGATGRQLSIAVNQGHVFRPRKGWYALPGTPSDLVRAVRIGGRLACVSAARHYGWAVQERPGLHVCLAPNAARLRTPLDPRERMSAPAPHGITLHWADRVPSEPLTRLVTSPRETVLQIALCQSAELAVAAFDSFLHLDPDGSTELDLWLLDLPETILAELQDCTALCHSFLESIGRVRLAHAGIRGRHQVRIAGVGRVDLLLQGWLVVEWDGLEHHDNGPAHDEDCRRDAELAIRGFRSLRFSYALVMRNWPLVLAAIRAALAGHRP</sequence>
<keyword evidence="3" id="KW-1185">Reference proteome</keyword>
<evidence type="ECO:0000313" key="2">
    <source>
        <dbReference type="EMBL" id="TFD75602.1"/>
    </source>
</evidence>
<organism evidence="2 3">
    <name type="scientific">Cryobacterium fucosi</name>
    <dbReference type="NCBI Taxonomy" id="1259157"/>
    <lineage>
        <taxon>Bacteria</taxon>
        <taxon>Bacillati</taxon>
        <taxon>Actinomycetota</taxon>
        <taxon>Actinomycetes</taxon>
        <taxon>Micrococcales</taxon>
        <taxon>Microbacteriaceae</taxon>
        <taxon>Cryobacterium</taxon>
    </lineage>
</organism>
<evidence type="ECO:0000313" key="3">
    <source>
        <dbReference type="Proteomes" id="UP000298313"/>
    </source>
</evidence>
<dbReference type="Pfam" id="PF04480">
    <property type="entry name" value="DUF559"/>
    <property type="match status" value="1"/>
</dbReference>
<gene>
    <name evidence="2" type="ORF">E3T48_11030</name>
</gene>
<dbReference type="EMBL" id="SOHH01000075">
    <property type="protein sequence ID" value="TFD75602.1"/>
    <property type="molecule type" value="Genomic_DNA"/>
</dbReference>
<evidence type="ECO:0000259" key="1">
    <source>
        <dbReference type="Pfam" id="PF04480"/>
    </source>
</evidence>
<reference evidence="2 3" key="1">
    <citation type="submission" date="2019-03" db="EMBL/GenBank/DDBJ databases">
        <title>Genomics of glacier-inhabiting Cryobacterium strains.</title>
        <authorList>
            <person name="Liu Q."/>
            <person name="Xin Y.-H."/>
        </authorList>
    </citation>
    <scope>NUCLEOTIDE SEQUENCE [LARGE SCALE GENOMIC DNA]</scope>
    <source>
        <strain evidence="2 3">Hh4</strain>
    </source>
</reference>
<dbReference type="Proteomes" id="UP000298313">
    <property type="component" value="Unassembled WGS sequence"/>
</dbReference>
<dbReference type="OrthoDB" id="2594539at2"/>
<dbReference type="AlphaFoldDB" id="A0A4R9B500"/>
<accession>A0A4R9B500</accession>
<dbReference type="InterPro" id="IPR007569">
    <property type="entry name" value="DUF559"/>
</dbReference>